<keyword evidence="2" id="KW-1185">Reference proteome</keyword>
<dbReference type="Proteomes" id="UP000244162">
    <property type="component" value="Unassembled WGS sequence"/>
</dbReference>
<dbReference type="SUPFAM" id="SSF55961">
    <property type="entry name" value="Bet v1-like"/>
    <property type="match status" value="1"/>
</dbReference>
<proteinExistence type="predicted"/>
<dbReference type="AlphaFoldDB" id="A0A2T5G227"/>
<dbReference type="RefSeq" id="WP_107966443.1">
    <property type="nucleotide sequence ID" value="NZ_NWBU01000004.1"/>
</dbReference>
<name>A0A2T5G227_9SPHN</name>
<evidence type="ECO:0000313" key="2">
    <source>
        <dbReference type="Proteomes" id="UP000244162"/>
    </source>
</evidence>
<sequence>MEESIIDAPLSRVLAVAKATSLEDTIQQEGSLPRVTGTFMLTPGAFEPAGARRITCLSDGSTLVEQILVRREEASPAEFRYVVWNYSTRQARPIEYGVGRFVHTQLRDGRTLVRWTYGFQLRRNRWPGFFGAFGDFLFRKFFLERQYAQMMRDTLSASKAAVERPRPRGQAAR</sequence>
<dbReference type="OrthoDB" id="8480064at2"/>
<reference evidence="1 2" key="1">
    <citation type="submission" date="2017-09" db="EMBL/GenBank/DDBJ databases">
        <title>Sphingomonas panjinensis sp.nov., isolated from oil-contaminated soil.</title>
        <authorList>
            <person name="Wang L."/>
            <person name="Chen L."/>
        </authorList>
    </citation>
    <scope>NUCLEOTIDE SEQUENCE [LARGE SCALE GENOMIC DNA]</scope>
    <source>
        <strain evidence="1 2">FW-11</strain>
    </source>
</reference>
<gene>
    <name evidence="1" type="ORF">CLG96_03555</name>
</gene>
<evidence type="ECO:0008006" key="3">
    <source>
        <dbReference type="Google" id="ProtNLM"/>
    </source>
</evidence>
<organism evidence="1 2">
    <name type="scientific">Sphingomonas oleivorans</name>
    <dbReference type="NCBI Taxonomy" id="1735121"/>
    <lineage>
        <taxon>Bacteria</taxon>
        <taxon>Pseudomonadati</taxon>
        <taxon>Pseudomonadota</taxon>
        <taxon>Alphaproteobacteria</taxon>
        <taxon>Sphingomonadales</taxon>
        <taxon>Sphingomonadaceae</taxon>
        <taxon>Sphingomonas</taxon>
    </lineage>
</organism>
<dbReference type="EMBL" id="NWBU01000004">
    <property type="protein sequence ID" value="PTQ13209.1"/>
    <property type="molecule type" value="Genomic_DNA"/>
</dbReference>
<accession>A0A2T5G227</accession>
<protein>
    <recommendedName>
        <fullName evidence="3">Polyketide cyclase</fullName>
    </recommendedName>
</protein>
<comment type="caution">
    <text evidence="1">The sequence shown here is derived from an EMBL/GenBank/DDBJ whole genome shotgun (WGS) entry which is preliminary data.</text>
</comment>
<evidence type="ECO:0000313" key="1">
    <source>
        <dbReference type="EMBL" id="PTQ13209.1"/>
    </source>
</evidence>